<dbReference type="OrthoDB" id="9788329at2"/>
<dbReference type="STRING" id="583345.Mmol_1401"/>
<sequence length="298" mass="31627">MKNPRAFLMIVVSVGIGLGAVVLASRWISQQAATVASSKVVVAAINIDLGTPLTPQMLKVADWPRGSVPVGATDDIKTLDARVVKTSLLQGEPVLESKLAPLGATGGLSAVIAEGNRAMTVRVNDVVGVAGFALPGNYVDIVVNTEDESVKAENVNKSISKIVLEHIMVLAVAQEQNRDETKPKVVNAVTLEVTPAQAEKLDLARSVGTLSLVLRNQIDKNVVTTEGSTKKNLLNRVDEPPAPVMAAAAQQPVAKTEVKHVVKKSAARKPVVQRESYEQVEVVRGATKTVEEFKPSVQ</sequence>
<dbReference type="KEGG" id="mmb:Mmol_1401"/>
<dbReference type="HOGENOM" id="CLU_057068_4_0_4"/>
<organism evidence="2 3">
    <name type="scientific">Methylotenera mobilis (strain JLW8 / ATCC BAA-1282 / DSM 17540)</name>
    <dbReference type="NCBI Taxonomy" id="583345"/>
    <lineage>
        <taxon>Bacteria</taxon>
        <taxon>Pseudomonadati</taxon>
        <taxon>Pseudomonadota</taxon>
        <taxon>Betaproteobacteria</taxon>
        <taxon>Nitrosomonadales</taxon>
        <taxon>Methylophilaceae</taxon>
        <taxon>Methylotenera</taxon>
    </lineage>
</organism>
<name>C6WWK8_METML</name>
<dbReference type="SMART" id="SM00858">
    <property type="entry name" value="SAF"/>
    <property type="match status" value="1"/>
</dbReference>
<dbReference type="Proteomes" id="UP000002742">
    <property type="component" value="Chromosome"/>
</dbReference>
<dbReference type="CDD" id="cd11614">
    <property type="entry name" value="SAF_CpaB_FlgA_like"/>
    <property type="match status" value="1"/>
</dbReference>
<dbReference type="EMBL" id="CP001672">
    <property type="protein sequence ID" value="ACT48307.1"/>
    <property type="molecule type" value="Genomic_DNA"/>
</dbReference>
<dbReference type="Pfam" id="PF16976">
    <property type="entry name" value="RcpC"/>
    <property type="match status" value="1"/>
</dbReference>
<dbReference type="InterPro" id="IPR017592">
    <property type="entry name" value="Pilus_assmbl_Flp-typ_CpaB"/>
</dbReference>
<gene>
    <name evidence="2" type="ordered locus">Mmol_1401</name>
</gene>
<dbReference type="AlphaFoldDB" id="C6WWK8"/>
<dbReference type="InterPro" id="IPR013974">
    <property type="entry name" value="SAF"/>
</dbReference>
<reference evidence="3" key="1">
    <citation type="submission" date="2009-07" db="EMBL/GenBank/DDBJ databases">
        <title>Complete sequence of Methylotenera mobilis JLW8.</title>
        <authorList>
            <consortium name="US DOE Joint Genome Institute"/>
            <person name="Lucas S."/>
            <person name="Copeland A."/>
            <person name="Lapidus A."/>
            <person name="Glavina del Rio T."/>
            <person name="Tice H."/>
            <person name="Bruce D."/>
            <person name="Goodwin L."/>
            <person name="Pitluck S."/>
            <person name="LaButti K.M."/>
            <person name="Clum A."/>
            <person name="Larimer F."/>
            <person name="Land M."/>
            <person name="Hauser L."/>
            <person name="Kyrpides N."/>
            <person name="Mikhailova N."/>
            <person name="Kayluzhnaya M."/>
            <person name="Chistoserdova L."/>
        </authorList>
    </citation>
    <scope>NUCLEOTIDE SEQUENCE [LARGE SCALE GENOMIC DNA]</scope>
    <source>
        <strain evidence="3">JLW8 / ATCC BAA-1282 / DSM 17540</strain>
    </source>
</reference>
<dbReference type="eggNOG" id="COG3745">
    <property type="taxonomic scope" value="Bacteria"/>
</dbReference>
<dbReference type="RefSeq" id="WP_015832342.1">
    <property type="nucleotide sequence ID" value="NC_012968.1"/>
</dbReference>
<accession>C6WWK8</accession>
<dbReference type="Pfam" id="PF08666">
    <property type="entry name" value="SAF"/>
    <property type="match status" value="1"/>
</dbReference>
<keyword evidence="3" id="KW-1185">Reference proteome</keyword>
<dbReference type="InterPro" id="IPR031571">
    <property type="entry name" value="RcpC_dom"/>
</dbReference>
<protein>
    <submittedName>
        <fullName evidence="2">Flp pilus assembly protein CpaB</fullName>
    </submittedName>
</protein>
<evidence type="ECO:0000313" key="3">
    <source>
        <dbReference type="Proteomes" id="UP000002742"/>
    </source>
</evidence>
<evidence type="ECO:0000313" key="2">
    <source>
        <dbReference type="EMBL" id="ACT48307.1"/>
    </source>
</evidence>
<dbReference type="NCBIfam" id="TIGR03177">
    <property type="entry name" value="pilus_cpaB"/>
    <property type="match status" value="1"/>
</dbReference>
<proteinExistence type="predicted"/>
<feature type="domain" description="SAF" evidence="1">
    <location>
        <begin position="38"/>
        <end position="100"/>
    </location>
</feature>
<evidence type="ECO:0000259" key="1">
    <source>
        <dbReference type="SMART" id="SM00858"/>
    </source>
</evidence>
<reference evidence="2 3" key="2">
    <citation type="journal article" date="2011" name="J. Bacteriol.">
        <title>Genomes of three methylotrophs from a single niche uncover genetic and metabolic divergence of Methylophilaceae.</title>
        <authorList>
            <person name="Lapidus A."/>
            <person name="Clum A."/>
            <person name="Labutti K."/>
            <person name="Kaluzhnaya M.G."/>
            <person name="Lim S."/>
            <person name="Beck D.A."/>
            <person name="Glavina Del Rio T."/>
            <person name="Nolan M."/>
            <person name="Mavromatis K."/>
            <person name="Huntemann M."/>
            <person name="Lucas S."/>
            <person name="Lidstrom M.E."/>
            <person name="Ivanova N."/>
            <person name="Chistoserdova L."/>
        </authorList>
    </citation>
    <scope>NUCLEOTIDE SEQUENCE [LARGE SCALE GENOMIC DNA]</scope>
    <source>
        <strain evidence="3">JLW8 / ATCC BAA-1282 / DSM 17540</strain>
    </source>
</reference>